<evidence type="ECO:0000313" key="2">
    <source>
        <dbReference type="Proteomes" id="UP000245956"/>
    </source>
</evidence>
<sequence>MLEWWKGVPGGYLESRGSEEETNNNFSLDDETFTFACTSAIAGLTCDNTYVTSSGWYRRWAVLGPTIVRPLWGPNLPPLGFDGGMTSIQDEGDDVDTIDLDSHRLADWASSSMPQARKKQPDDAIRSILRREQIKKVAYRLQVRLAFAHLKVSLGCQDLDFDSVVLLARAGGLYPGEDGFLLCPSHLEQVEHIAKTSDHRCCALREVDMSPMRHAFWERSSSPATNVSFEHDSTITTPSGTRSAPQSPAFRLSDFVFVTPESTPNQCKPSAQVATRRLLGAARRRLTFENR</sequence>
<dbReference type="Proteomes" id="UP000245956">
    <property type="component" value="Unassembled WGS sequence"/>
</dbReference>
<proteinExistence type="predicted"/>
<name>A0A2U3DPG8_PURLI</name>
<accession>A0A2U3DPG8</accession>
<protein>
    <submittedName>
        <fullName evidence="1">Uncharacterized protein</fullName>
    </submittedName>
</protein>
<dbReference type="AlphaFoldDB" id="A0A2U3DPG8"/>
<comment type="caution">
    <text evidence="1">The sequence shown here is derived from an EMBL/GenBank/DDBJ whole genome shotgun (WGS) entry which is preliminary data.</text>
</comment>
<reference evidence="1 2" key="1">
    <citation type="journal article" date="2016" name="Front. Microbiol.">
        <title>Genome and transcriptome sequences reveal the specific parasitism of the nematophagous Purpureocillium lilacinum 36-1.</title>
        <authorList>
            <person name="Xie J."/>
            <person name="Li S."/>
            <person name="Mo C."/>
            <person name="Xiao X."/>
            <person name="Peng D."/>
            <person name="Wang G."/>
            <person name="Xiao Y."/>
        </authorList>
    </citation>
    <scope>NUCLEOTIDE SEQUENCE [LARGE SCALE GENOMIC DNA]</scope>
    <source>
        <strain evidence="1 2">36-1</strain>
    </source>
</reference>
<evidence type="ECO:0000313" key="1">
    <source>
        <dbReference type="EMBL" id="PWI64135.1"/>
    </source>
</evidence>
<dbReference type="EMBL" id="LCWV01000089">
    <property type="protein sequence ID" value="PWI64135.1"/>
    <property type="molecule type" value="Genomic_DNA"/>
</dbReference>
<organism evidence="1 2">
    <name type="scientific">Purpureocillium lilacinum</name>
    <name type="common">Paecilomyces lilacinus</name>
    <dbReference type="NCBI Taxonomy" id="33203"/>
    <lineage>
        <taxon>Eukaryota</taxon>
        <taxon>Fungi</taxon>
        <taxon>Dikarya</taxon>
        <taxon>Ascomycota</taxon>
        <taxon>Pezizomycotina</taxon>
        <taxon>Sordariomycetes</taxon>
        <taxon>Hypocreomycetidae</taxon>
        <taxon>Hypocreales</taxon>
        <taxon>Ophiocordycipitaceae</taxon>
        <taxon>Purpureocillium</taxon>
    </lineage>
</organism>
<gene>
    <name evidence="1" type="ORF">PCL_12119</name>
</gene>